<dbReference type="PaxDb" id="73239-Q7RKS8"/>
<sequence>MHTCGLVGKYQYEGGCFAHVNICGLTING</sequence>
<dbReference type="AlphaFoldDB" id="Q7RKS8"/>
<name>Q7RKS8_PLAYO</name>
<organism evidence="1 2">
    <name type="scientific">Plasmodium yoelii yoelii</name>
    <dbReference type="NCBI Taxonomy" id="73239"/>
    <lineage>
        <taxon>Eukaryota</taxon>
        <taxon>Sar</taxon>
        <taxon>Alveolata</taxon>
        <taxon>Apicomplexa</taxon>
        <taxon>Aconoidasida</taxon>
        <taxon>Haemosporida</taxon>
        <taxon>Plasmodiidae</taxon>
        <taxon>Plasmodium</taxon>
        <taxon>Plasmodium (Vinckeia)</taxon>
    </lineage>
</organism>
<reference evidence="1 2" key="1">
    <citation type="journal article" date="2002" name="Nature">
        <title>Genome sequence and comparative analysis of the model rodent malaria parasite Plasmodium yoelii yoelii.</title>
        <authorList>
            <person name="Carlton J.M."/>
            <person name="Angiuoli S.V."/>
            <person name="Suh B.B."/>
            <person name="Kooij T.W."/>
            <person name="Pertea M."/>
            <person name="Silva J.C."/>
            <person name="Ermolaeva M.D."/>
            <person name="Allen J.E."/>
            <person name="Selengut J.D."/>
            <person name="Koo H.L."/>
            <person name="Peterson J.D."/>
            <person name="Pop M."/>
            <person name="Kosack D.S."/>
            <person name="Shumway M.F."/>
            <person name="Bidwell S.L."/>
            <person name="Shallom S.J."/>
            <person name="van Aken S.E."/>
            <person name="Riedmuller S.B."/>
            <person name="Feldblyum T.V."/>
            <person name="Cho J.K."/>
            <person name="Quackenbush J."/>
            <person name="Sedegah M."/>
            <person name="Shoaibi A."/>
            <person name="Cummings L.M."/>
            <person name="Florens L."/>
            <person name="Yates J.R."/>
            <person name="Raine J.D."/>
            <person name="Sinden R.E."/>
            <person name="Harris M.A."/>
            <person name="Cunningham D.A."/>
            <person name="Preiser P.R."/>
            <person name="Bergman L.W."/>
            <person name="Vaidya A.B."/>
            <person name="van Lin L.H."/>
            <person name="Janse C.J."/>
            <person name="Waters A.P."/>
            <person name="Smith H.O."/>
            <person name="White O.R."/>
            <person name="Salzberg S.L."/>
            <person name="Venter J.C."/>
            <person name="Fraser C.M."/>
            <person name="Hoffman S.L."/>
            <person name="Gardner M.J."/>
            <person name="Carucci D.J."/>
        </authorList>
    </citation>
    <scope>NUCLEOTIDE SEQUENCE [LARGE SCALE GENOMIC DNA]</scope>
    <source>
        <strain evidence="1 2">17XNL</strain>
    </source>
</reference>
<keyword evidence="2" id="KW-1185">Reference proteome</keyword>
<comment type="caution">
    <text evidence="1">The sequence shown here is derived from an EMBL/GenBank/DDBJ whole genome shotgun (WGS) entry which is preliminary data.</text>
</comment>
<protein>
    <submittedName>
        <fullName evidence="1">Uncharacterized protein</fullName>
    </submittedName>
</protein>
<evidence type="ECO:0000313" key="2">
    <source>
        <dbReference type="Proteomes" id="UP000008553"/>
    </source>
</evidence>
<dbReference type="Proteomes" id="UP000008553">
    <property type="component" value="Unassembled WGS sequence"/>
</dbReference>
<gene>
    <name evidence="1" type="ORF">PY02822</name>
</gene>
<proteinExistence type="predicted"/>
<dbReference type="EMBL" id="AABL01000784">
    <property type="protein sequence ID" value="EAA22316.1"/>
    <property type="molecule type" value="Genomic_DNA"/>
</dbReference>
<dbReference type="InParanoid" id="Q7RKS8"/>
<evidence type="ECO:0000313" key="1">
    <source>
        <dbReference type="EMBL" id="EAA22316.1"/>
    </source>
</evidence>
<accession>Q7RKS8</accession>